<dbReference type="Gene3D" id="3.40.630.30">
    <property type="match status" value="1"/>
</dbReference>
<protein>
    <submittedName>
        <fullName evidence="2">GNAT superfamily N-acetyltransferase</fullName>
    </submittedName>
</protein>
<dbReference type="SUPFAM" id="SSF55729">
    <property type="entry name" value="Acyl-CoA N-acyltransferases (Nat)"/>
    <property type="match status" value="1"/>
</dbReference>
<accession>A0AAP5H9Z6</accession>
<dbReference type="CDD" id="cd04301">
    <property type="entry name" value="NAT_SF"/>
    <property type="match status" value="1"/>
</dbReference>
<organism evidence="2 3">
    <name type="scientific">Paenibacillus amylolyticus</name>
    <dbReference type="NCBI Taxonomy" id="1451"/>
    <lineage>
        <taxon>Bacteria</taxon>
        <taxon>Bacillati</taxon>
        <taxon>Bacillota</taxon>
        <taxon>Bacilli</taxon>
        <taxon>Bacillales</taxon>
        <taxon>Paenibacillaceae</taxon>
        <taxon>Paenibacillus</taxon>
    </lineage>
</organism>
<evidence type="ECO:0000313" key="2">
    <source>
        <dbReference type="EMBL" id="MDR6726646.1"/>
    </source>
</evidence>
<dbReference type="GO" id="GO:0016747">
    <property type="term" value="F:acyltransferase activity, transferring groups other than amino-acyl groups"/>
    <property type="evidence" value="ECO:0007669"/>
    <property type="project" value="InterPro"/>
</dbReference>
<dbReference type="RefSeq" id="WP_145047993.1">
    <property type="nucleotide sequence ID" value="NZ_JAVDTR010000019.1"/>
</dbReference>
<name>A0AAP5H9Z6_PAEAM</name>
<proteinExistence type="predicted"/>
<reference evidence="2" key="1">
    <citation type="submission" date="2023-07" db="EMBL/GenBank/DDBJ databases">
        <title>Sorghum-associated microbial communities from plants grown in Nebraska, USA.</title>
        <authorList>
            <person name="Schachtman D."/>
        </authorList>
    </citation>
    <scope>NUCLEOTIDE SEQUENCE</scope>
    <source>
        <strain evidence="2">BE80</strain>
    </source>
</reference>
<sequence>MVIRQRKSKLDDTAIMRLIDSQLVPLSHMSESEINKIRKEIPLRMNRGMTFVVSSEPDQEAVAFIHFLMHGELLYVDMMAVTTKEQRKRYGQSLLLKAEQFAASRGCKRSKVMVDEGNIKGLQFYQKNGYSTIRYIMISRCYEMEKRIGLH</sequence>
<evidence type="ECO:0000313" key="3">
    <source>
        <dbReference type="Proteomes" id="UP001254832"/>
    </source>
</evidence>
<dbReference type="Proteomes" id="UP001254832">
    <property type="component" value="Unassembled WGS sequence"/>
</dbReference>
<dbReference type="AlphaFoldDB" id="A0AAP5H9Z6"/>
<gene>
    <name evidence="2" type="ORF">J2W91_005168</name>
</gene>
<feature type="domain" description="N-acetyltransferase" evidence="1">
    <location>
        <begin position="1"/>
        <end position="149"/>
    </location>
</feature>
<dbReference type="Pfam" id="PF00583">
    <property type="entry name" value="Acetyltransf_1"/>
    <property type="match status" value="1"/>
</dbReference>
<dbReference type="PROSITE" id="PS51186">
    <property type="entry name" value="GNAT"/>
    <property type="match status" value="1"/>
</dbReference>
<dbReference type="InterPro" id="IPR016181">
    <property type="entry name" value="Acyl_CoA_acyltransferase"/>
</dbReference>
<dbReference type="EMBL" id="JAVDTR010000019">
    <property type="protein sequence ID" value="MDR6726646.1"/>
    <property type="molecule type" value="Genomic_DNA"/>
</dbReference>
<comment type="caution">
    <text evidence="2">The sequence shown here is derived from an EMBL/GenBank/DDBJ whole genome shotgun (WGS) entry which is preliminary data.</text>
</comment>
<dbReference type="InterPro" id="IPR000182">
    <property type="entry name" value="GNAT_dom"/>
</dbReference>
<evidence type="ECO:0000259" key="1">
    <source>
        <dbReference type="PROSITE" id="PS51186"/>
    </source>
</evidence>